<dbReference type="AlphaFoldDB" id="A0A447G7Q1"/>
<evidence type="ECO:0000313" key="1">
    <source>
        <dbReference type="EMBL" id="VDM86496.1"/>
    </source>
</evidence>
<keyword evidence="2" id="KW-1185">Reference proteome</keyword>
<reference evidence="2" key="1">
    <citation type="submission" date="2018-02" db="EMBL/GenBank/DDBJ databases">
        <authorList>
            <person name="Seth-Smith MB H."/>
            <person name="Seth-Smith H."/>
        </authorList>
    </citation>
    <scope>NUCLEOTIDE SEQUENCE [LARGE SCALE GENOMIC DNA]</scope>
</reference>
<sequence>MRLPAPLYGGNPESLLQFLRLEGRRVKDELWDVRSACHDWISWRAIADQSGRAHRFDLLDKHVEAPVADLSEFVAQARKLQNQLWQRAKIPDETAAIFHSIQIDLMLGQHGHLGDLVESAYEAIGNRMPIEGTETPAFPDRSVHLITISDELIHRTRLPGILFRFDQDPDALETVRAIQQAQTDQPEGYFASSSDWYHNLIGVAHYLGPLLGCLTPRFWGFHTIRTQAIVLFSLGRDLRGFGSAPMELMQLLPASDMRTRESPLTVELERTSCTDGVDWWVMRLNQMSEYLSDPTTFADANGMYSPHEHHHWLLTIDQVFGLMTSLQSAHRDFAAQRALMNNLLDIFADRIFERDLVDLCSLQWARERAAEVRGKMSKEVAALLMPAADRAVDALEHVQDGFFIQRQRGDTEVRLRMPDGRWESRSPAKAAALLLKLYRNATHGFGRRKGRGAKAKTELDTSLLIHHDGQMPADIVLLPYLYLLDTLCNPDRVRSTIMRKVATG</sequence>
<dbReference type="Proteomes" id="UP000269998">
    <property type="component" value="Chromosome"/>
</dbReference>
<dbReference type="KEGG" id="mbai:MB901379_00013"/>
<accession>A0A447G7Q1</accession>
<organism evidence="1 2">
    <name type="scientific">Mycobacterium basiliense</name>
    <dbReference type="NCBI Taxonomy" id="2094119"/>
    <lineage>
        <taxon>Bacteria</taxon>
        <taxon>Bacillati</taxon>
        <taxon>Actinomycetota</taxon>
        <taxon>Actinomycetes</taxon>
        <taxon>Mycobacteriales</taxon>
        <taxon>Mycobacteriaceae</taxon>
        <taxon>Mycobacterium</taxon>
    </lineage>
</organism>
<protein>
    <submittedName>
        <fullName evidence="1">Uncharacterized protein</fullName>
    </submittedName>
</protein>
<name>A0A447G7Q1_9MYCO</name>
<gene>
    <name evidence="1" type="ORF">MB901379_00013</name>
</gene>
<dbReference type="EMBL" id="LR130759">
    <property type="protein sequence ID" value="VDM86496.1"/>
    <property type="molecule type" value="Genomic_DNA"/>
</dbReference>
<evidence type="ECO:0000313" key="2">
    <source>
        <dbReference type="Proteomes" id="UP000269998"/>
    </source>
</evidence>
<proteinExistence type="predicted"/>